<dbReference type="PANTHER" id="PTHR12189:SF2">
    <property type="entry name" value="MRNA CAP GUANINE-N7 METHYLTRANSFERASE"/>
    <property type="match status" value="1"/>
</dbReference>
<dbReference type="GO" id="GO:0005634">
    <property type="term" value="C:nucleus"/>
    <property type="evidence" value="ECO:0007669"/>
    <property type="project" value="TreeGrafter"/>
</dbReference>
<evidence type="ECO:0000256" key="8">
    <source>
        <dbReference type="SAM" id="MobiDB-lite"/>
    </source>
</evidence>
<dbReference type="GO" id="GO:0004482">
    <property type="term" value="F:mRNA 5'-cap (guanine-N7-)-methyltransferase activity"/>
    <property type="evidence" value="ECO:0007669"/>
    <property type="project" value="UniProtKB-EC"/>
</dbReference>
<evidence type="ECO:0000313" key="11">
    <source>
        <dbReference type="Proteomes" id="UP000054408"/>
    </source>
</evidence>
<dbReference type="EC" id="2.1.1.56" evidence="1"/>
<dbReference type="eggNOG" id="KOG1975">
    <property type="taxonomic scope" value="Eukaryota"/>
</dbReference>
<dbReference type="OMA" id="MVASHYN"/>
<sequence>MEVVGSSAADVGRPLSVGTMDVARGEGESGPGGCGTASAPGSLKRKRDSEALTGAPGAGGNAGAVAPGTEGESESKRAKLLYGGMASASTSASVGGAAGDSAAPPARMAGPASTSLLPRGPGGSAAGGSMVGMSGAPGRPAGFSPETSVTPSVALEWDSPQRPRSSTWSTEAASPPPPGSTSRRTPGSRVAAHYDSVAAGATLAARQSSPLIALRAVNNFMKANLLGDFCRKPGFRVLDMACGKGGDLFKWAKLGVREWVGVDIARGAVNEAVSRYNGMKERRFVARFVAADATRVPIWKHIGPVATGGAGFDLASCQFALHYGCGSEAHARMMLWNIAAFLKPGAHFVATTVDEAALRSRLAKSPDKMTLSNEHFSLRMHAPLPASDKDLDFGLGYDFALGDLVDCPEFVVPTAKLQAVAAEFDLQLVFSANFSKMYDKYKMKAKYNRMLPAHASQAEWDIISLYKIMVFAKRTGNHILDQPVKAMYPPLNIDTAVTVLGDD</sequence>
<dbReference type="AlphaFoldDB" id="A0A0L0DRS5"/>
<dbReference type="InterPro" id="IPR039753">
    <property type="entry name" value="RG7MT1"/>
</dbReference>
<evidence type="ECO:0000313" key="10">
    <source>
        <dbReference type="EMBL" id="KNC55034.1"/>
    </source>
</evidence>
<evidence type="ECO:0000256" key="4">
    <source>
        <dbReference type="ARBA" id="ARBA00022691"/>
    </source>
</evidence>
<evidence type="ECO:0000256" key="6">
    <source>
        <dbReference type="ARBA" id="ARBA00023042"/>
    </source>
</evidence>
<evidence type="ECO:0000256" key="3">
    <source>
        <dbReference type="ARBA" id="ARBA00022679"/>
    </source>
</evidence>
<evidence type="ECO:0000256" key="2">
    <source>
        <dbReference type="ARBA" id="ARBA00022603"/>
    </source>
</evidence>
<evidence type="ECO:0000259" key="9">
    <source>
        <dbReference type="PROSITE" id="PS51562"/>
    </source>
</evidence>
<organism evidence="10 11">
    <name type="scientific">Thecamonas trahens ATCC 50062</name>
    <dbReference type="NCBI Taxonomy" id="461836"/>
    <lineage>
        <taxon>Eukaryota</taxon>
        <taxon>Apusozoa</taxon>
        <taxon>Apusomonadida</taxon>
        <taxon>Apusomonadidae</taxon>
        <taxon>Thecamonas</taxon>
    </lineage>
</organism>
<dbReference type="PANTHER" id="PTHR12189">
    <property type="entry name" value="MRNA GUANINE-7- METHYLTRANSFERASE"/>
    <property type="match status" value="1"/>
</dbReference>
<proteinExistence type="predicted"/>
<feature type="compositionally biased region" description="Gly residues" evidence="8">
    <location>
        <begin position="120"/>
        <end position="130"/>
    </location>
</feature>
<dbReference type="GeneID" id="25568803"/>
<feature type="compositionally biased region" description="Low complexity" evidence="8">
    <location>
        <begin position="180"/>
        <end position="189"/>
    </location>
</feature>
<keyword evidence="5" id="KW-0694">RNA-binding</keyword>
<evidence type="ECO:0000256" key="5">
    <source>
        <dbReference type="ARBA" id="ARBA00022884"/>
    </source>
</evidence>
<feature type="compositionally biased region" description="Low complexity" evidence="8">
    <location>
        <begin position="83"/>
        <end position="109"/>
    </location>
</feature>
<keyword evidence="6" id="KW-0507">mRNA processing</keyword>
<name>A0A0L0DRS5_THETB</name>
<evidence type="ECO:0000256" key="1">
    <source>
        <dbReference type="ARBA" id="ARBA00011926"/>
    </source>
</evidence>
<keyword evidence="3 10" id="KW-0808">Transferase</keyword>
<protein>
    <recommendedName>
        <fullName evidence="1">mRNA (guanine-N(7))-methyltransferase</fullName>
        <ecNumber evidence="1">2.1.1.56</ecNumber>
    </recommendedName>
</protein>
<evidence type="ECO:0000256" key="7">
    <source>
        <dbReference type="ARBA" id="ARBA00044712"/>
    </source>
</evidence>
<gene>
    <name evidence="10" type="ORF">AMSG_10629</name>
</gene>
<dbReference type="InterPro" id="IPR029063">
    <property type="entry name" value="SAM-dependent_MTases_sf"/>
</dbReference>
<keyword evidence="11" id="KW-1185">Reference proteome</keyword>
<keyword evidence="6" id="KW-0506">mRNA capping</keyword>
<feature type="domain" description="MRNA cap 0 methyltransferase" evidence="9">
    <location>
        <begin position="209"/>
        <end position="474"/>
    </location>
</feature>
<dbReference type="PROSITE" id="PS51562">
    <property type="entry name" value="RNA_CAP0_MT"/>
    <property type="match status" value="1"/>
</dbReference>
<feature type="region of interest" description="Disordered" evidence="8">
    <location>
        <begin position="1"/>
        <end position="189"/>
    </location>
</feature>
<keyword evidence="2 10" id="KW-0489">Methyltransferase</keyword>
<reference evidence="10 11" key="1">
    <citation type="submission" date="2010-05" db="EMBL/GenBank/DDBJ databases">
        <title>The Genome Sequence of Thecamonas trahens ATCC 50062.</title>
        <authorList>
            <consortium name="The Broad Institute Genome Sequencing Platform"/>
            <person name="Russ C."/>
            <person name="Cuomo C."/>
            <person name="Shea T."/>
            <person name="Young S.K."/>
            <person name="Zeng Q."/>
            <person name="Koehrsen M."/>
            <person name="Haas B."/>
            <person name="Borodovsky M."/>
            <person name="Guigo R."/>
            <person name="Alvarado L."/>
            <person name="Berlin A."/>
            <person name="Bochicchio J."/>
            <person name="Borenstein D."/>
            <person name="Chapman S."/>
            <person name="Chen Z."/>
            <person name="Freedman E."/>
            <person name="Gellesch M."/>
            <person name="Goldberg J."/>
            <person name="Griggs A."/>
            <person name="Gujja S."/>
            <person name="Heilman E."/>
            <person name="Heiman D."/>
            <person name="Hepburn T."/>
            <person name="Howarth C."/>
            <person name="Jen D."/>
            <person name="Larson L."/>
            <person name="Mehta T."/>
            <person name="Park D."/>
            <person name="Pearson M."/>
            <person name="Roberts A."/>
            <person name="Saif S."/>
            <person name="Shenoy N."/>
            <person name="Sisk P."/>
            <person name="Stolte C."/>
            <person name="Sykes S."/>
            <person name="Thomson T."/>
            <person name="Walk T."/>
            <person name="White J."/>
            <person name="Yandava C."/>
            <person name="Burger G."/>
            <person name="Gray M.W."/>
            <person name="Holland P.W.H."/>
            <person name="King N."/>
            <person name="Lang F.B.F."/>
            <person name="Roger A.J."/>
            <person name="Ruiz-Trillo I."/>
            <person name="Lander E."/>
            <person name="Nusbaum C."/>
        </authorList>
    </citation>
    <scope>NUCLEOTIDE SEQUENCE [LARGE SCALE GENOMIC DNA]</scope>
    <source>
        <strain evidence="10 11">ATCC 50062</strain>
    </source>
</reference>
<comment type="catalytic activity">
    <reaction evidence="7">
        <text>a 5'-end (5'-triphosphoguanosine)-ribonucleoside in mRNA + S-adenosyl-L-methionine = a 5'-end (N(7)-methyl 5'-triphosphoguanosine)-ribonucleoside in mRNA + S-adenosyl-L-homocysteine</text>
        <dbReference type="Rhea" id="RHEA:67008"/>
        <dbReference type="Rhea" id="RHEA-COMP:17166"/>
        <dbReference type="Rhea" id="RHEA-COMP:17167"/>
        <dbReference type="ChEBI" id="CHEBI:57856"/>
        <dbReference type="ChEBI" id="CHEBI:59789"/>
        <dbReference type="ChEBI" id="CHEBI:156461"/>
        <dbReference type="ChEBI" id="CHEBI:167617"/>
        <dbReference type="EC" id="2.1.1.56"/>
    </reaction>
</comment>
<dbReference type="Pfam" id="PF03291">
    <property type="entry name" value="mRNA_G-N7_MeTrfase"/>
    <property type="match status" value="1"/>
</dbReference>
<dbReference type="GO" id="GO:0003723">
    <property type="term" value="F:RNA binding"/>
    <property type="evidence" value="ECO:0007669"/>
    <property type="project" value="UniProtKB-KW"/>
</dbReference>
<dbReference type="CDD" id="cd02440">
    <property type="entry name" value="AdoMet_MTases"/>
    <property type="match status" value="1"/>
</dbReference>
<dbReference type="Proteomes" id="UP000054408">
    <property type="component" value="Unassembled WGS sequence"/>
</dbReference>
<dbReference type="InterPro" id="IPR004971">
    <property type="entry name" value="mRNA_G-N7_MeTrfase_dom"/>
</dbReference>
<keyword evidence="4" id="KW-0949">S-adenosyl-L-methionine</keyword>
<dbReference type="RefSeq" id="XP_013753340.1">
    <property type="nucleotide sequence ID" value="XM_013897886.1"/>
</dbReference>
<dbReference type="EMBL" id="GL349494">
    <property type="protein sequence ID" value="KNC55034.1"/>
    <property type="molecule type" value="Genomic_DNA"/>
</dbReference>
<dbReference type="SUPFAM" id="SSF53335">
    <property type="entry name" value="S-adenosyl-L-methionine-dependent methyltransferases"/>
    <property type="match status" value="1"/>
</dbReference>
<feature type="compositionally biased region" description="Polar residues" evidence="8">
    <location>
        <begin position="162"/>
        <end position="172"/>
    </location>
</feature>
<dbReference type="STRING" id="461836.A0A0L0DRS5"/>
<dbReference type="OrthoDB" id="10248867at2759"/>
<dbReference type="Gene3D" id="3.40.50.150">
    <property type="entry name" value="Vaccinia Virus protein VP39"/>
    <property type="match status" value="1"/>
</dbReference>
<accession>A0A0L0DRS5</accession>